<dbReference type="InterPro" id="IPR010982">
    <property type="entry name" value="Lambda_DNA-bd_dom_sf"/>
</dbReference>
<keyword evidence="2" id="KW-0238">DNA-binding</keyword>
<protein>
    <submittedName>
        <fullName evidence="2">DNA-binding protein</fullName>
    </submittedName>
</protein>
<dbReference type="EMBL" id="BMMM01000025">
    <property type="protein sequence ID" value="GGN91380.1"/>
    <property type="molecule type" value="Genomic_DNA"/>
</dbReference>
<dbReference type="PANTHER" id="PTHR35010:SF2">
    <property type="entry name" value="BLL4672 PROTEIN"/>
    <property type="match status" value="1"/>
</dbReference>
<dbReference type="InterPro" id="IPR041413">
    <property type="entry name" value="MLTR_LBD"/>
</dbReference>
<dbReference type="Proteomes" id="UP000600365">
    <property type="component" value="Unassembled WGS sequence"/>
</dbReference>
<dbReference type="PANTHER" id="PTHR35010">
    <property type="entry name" value="BLL4672 PROTEIN-RELATED"/>
    <property type="match status" value="1"/>
</dbReference>
<evidence type="ECO:0000313" key="3">
    <source>
        <dbReference type="Proteomes" id="UP000600365"/>
    </source>
</evidence>
<dbReference type="SUPFAM" id="SSF47413">
    <property type="entry name" value="lambda repressor-like DNA-binding domains"/>
    <property type="match status" value="1"/>
</dbReference>
<reference evidence="2 3" key="1">
    <citation type="journal article" date="2014" name="Int. J. Syst. Evol. Microbiol.">
        <title>Complete genome sequence of Corynebacterium casei LMG S-19264T (=DSM 44701T), isolated from a smear-ripened cheese.</title>
        <authorList>
            <consortium name="US DOE Joint Genome Institute (JGI-PGF)"/>
            <person name="Walter F."/>
            <person name="Albersmeier A."/>
            <person name="Kalinowski J."/>
            <person name="Ruckert C."/>
        </authorList>
    </citation>
    <scope>NUCLEOTIDE SEQUENCE [LARGE SCALE GENOMIC DNA]</scope>
    <source>
        <strain evidence="2 3">CGMCC 4.7111</strain>
    </source>
</reference>
<feature type="domain" description="HTH cro/C1-type" evidence="1">
    <location>
        <begin position="3"/>
        <end position="51"/>
    </location>
</feature>
<dbReference type="CDD" id="cd00093">
    <property type="entry name" value="HTH_XRE"/>
    <property type="match status" value="1"/>
</dbReference>
<organism evidence="2 3">
    <name type="scientific">Streptomyces albiflavescens</name>
    <dbReference type="NCBI Taxonomy" id="1623582"/>
    <lineage>
        <taxon>Bacteria</taxon>
        <taxon>Bacillati</taxon>
        <taxon>Actinomycetota</taxon>
        <taxon>Actinomycetes</taxon>
        <taxon>Kitasatosporales</taxon>
        <taxon>Streptomycetaceae</taxon>
        <taxon>Streptomyces</taxon>
    </lineage>
</organism>
<proteinExistence type="predicted"/>
<accession>A0A918D9M1</accession>
<evidence type="ECO:0000313" key="2">
    <source>
        <dbReference type="EMBL" id="GGN91380.1"/>
    </source>
</evidence>
<keyword evidence="3" id="KW-1185">Reference proteome</keyword>
<dbReference type="GO" id="GO:0003677">
    <property type="term" value="F:DNA binding"/>
    <property type="evidence" value="ECO:0007669"/>
    <property type="project" value="UniProtKB-KW"/>
</dbReference>
<name>A0A918D9M1_9ACTN</name>
<evidence type="ECO:0000259" key="1">
    <source>
        <dbReference type="PROSITE" id="PS50943"/>
    </source>
</evidence>
<comment type="caution">
    <text evidence="2">The sequence shown here is derived from an EMBL/GenBank/DDBJ whole genome shotgun (WGS) entry which is preliminary data.</text>
</comment>
<sequence length="240" mass="26939">MPGLRRDEVARLAGVSVNYYTRIEQGEHHHLSGSVMEAIAGALRLNDIERLHLQRLAWPAQVVRHRAGPERVRDSVIALAESATQQAVYIVGRRTDMLGGNRLGFALLGLSPDRRPNLARHIFLEPAMRDLIVDWNYWARHVAGYLRMTSVEYPDDLLMAELISELGLKSPEFEEFWNTQPVADCTHAVREFKHPLVGHLTLSEEIVRLPDSSGQHIIFNGAAPGSESAERLKLLDSLVS</sequence>
<dbReference type="Pfam" id="PF17765">
    <property type="entry name" value="MLTR_LBD"/>
    <property type="match status" value="1"/>
</dbReference>
<dbReference type="PROSITE" id="PS50943">
    <property type="entry name" value="HTH_CROC1"/>
    <property type="match status" value="1"/>
</dbReference>
<dbReference type="InterPro" id="IPR001387">
    <property type="entry name" value="Cro/C1-type_HTH"/>
</dbReference>
<dbReference type="Gene3D" id="1.10.260.40">
    <property type="entry name" value="lambda repressor-like DNA-binding domains"/>
    <property type="match status" value="1"/>
</dbReference>
<dbReference type="AlphaFoldDB" id="A0A918D9M1"/>
<dbReference type="Pfam" id="PF13560">
    <property type="entry name" value="HTH_31"/>
    <property type="match status" value="1"/>
</dbReference>
<gene>
    <name evidence="2" type="ORF">GCM10011579_088170</name>
</gene>
<dbReference type="Gene3D" id="3.30.450.180">
    <property type="match status" value="1"/>
</dbReference>